<gene>
    <name evidence="2" type="ORF">TBRA_LOCUS128</name>
</gene>
<dbReference type="AlphaFoldDB" id="A0A6H5I0T1"/>
<dbReference type="EMBL" id="CADCXV010000015">
    <property type="protein sequence ID" value="CAB0027898.1"/>
    <property type="molecule type" value="Genomic_DNA"/>
</dbReference>
<evidence type="ECO:0000313" key="3">
    <source>
        <dbReference type="Proteomes" id="UP000479190"/>
    </source>
</evidence>
<protein>
    <recommendedName>
        <fullName evidence="4">Secreted protein</fullName>
    </recommendedName>
</protein>
<accession>A0A6H5I0T1</accession>
<reference evidence="2 3" key="1">
    <citation type="submission" date="2020-02" db="EMBL/GenBank/DDBJ databases">
        <authorList>
            <person name="Ferguson B K."/>
        </authorList>
    </citation>
    <scope>NUCLEOTIDE SEQUENCE [LARGE SCALE GENOMIC DNA]</scope>
</reference>
<keyword evidence="1" id="KW-0732">Signal</keyword>
<keyword evidence="3" id="KW-1185">Reference proteome</keyword>
<sequence>MCRHCRVRVCGVAMSAWAAAHASTHVPRWYMCICVLPLECLCEHRRCAAYMRGRSYFPRTQCWGIC</sequence>
<evidence type="ECO:0008006" key="4">
    <source>
        <dbReference type="Google" id="ProtNLM"/>
    </source>
</evidence>
<proteinExistence type="predicted"/>
<dbReference type="Proteomes" id="UP000479190">
    <property type="component" value="Unassembled WGS sequence"/>
</dbReference>
<feature type="chain" id="PRO_5026192311" description="Secreted protein" evidence="1">
    <location>
        <begin position="23"/>
        <end position="66"/>
    </location>
</feature>
<evidence type="ECO:0000313" key="2">
    <source>
        <dbReference type="EMBL" id="CAB0027898.1"/>
    </source>
</evidence>
<feature type="signal peptide" evidence="1">
    <location>
        <begin position="1"/>
        <end position="22"/>
    </location>
</feature>
<organism evidence="2 3">
    <name type="scientific">Trichogramma brassicae</name>
    <dbReference type="NCBI Taxonomy" id="86971"/>
    <lineage>
        <taxon>Eukaryota</taxon>
        <taxon>Metazoa</taxon>
        <taxon>Ecdysozoa</taxon>
        <taxon>Arthropoda</taxon>
        <taxon>Hexapoda</taxon>
        <taxon>Insecta</taxon>
        <taxon>Pterygota</taxon>
        <taxon>Neoptera</taxon>
        <taxon>Endopterygota</taxon>
        <taxon>Hymenoptera</taxon>
        <taxon>Apocrita</taxon>
        <taxon>Proctotrupomorpha</taxon>
        <taxon>Chalcidoidea</taxon>
        <taxon>Trichogrammatidae</taxon>
        <taxon>Trichogramma</taxon>
    </lineage>
</organism>
<name>A0A6H5I0T1_9HYME</name>
<feature type="non-terminal residue" evidence="2">
    <location>
        <position position="66"/>
    </location>
</feature>
<evidence type="ECO:0000256" key="1">
    <source>
        <dbReference type="SAM" id="SignalP"/>
    </source>
</evidence>